<gene>
    <name evidence="2" type="ORF">PFISCL1PPCAC_21159</name>
</gene>
<organism evidence="2 3">
    <name type="scientific">Pristionchus fissidentatus</name>
    <dbReference type="NCBI Taxonomy" id="1538716"/>
    <lineage>
        <taxon>Eukaryota</taxon>
        <taxon>Metazoa</taxon>
        <taxon>Ecdysozoa</taxon>
        <taxon>Nematoda</taxon>
        <taxon>Chromadorea</taxon>
        <taxon>Rhabditida</taxon>
        <taxon>Rhabditina</taxon>
        <taxon>Diplogasteromorpha</taxon>
        <taxon>Diplogasteroidea</taxon>
        <taxon>Neodiplogasteridae</taxon>
        <taxon>Pristionchus</taxon>
    </lineage>
</organism>
<evidence type="ECO:0000313" key="2">
    <source>
        <dbReference type="EMBL" id="GMT29862.1"/>
    </source>
</evidence>
<accession>A0AAV5WJ01</accession>
<sequence>FHWQTSGRSSHSISGFLCSNSGCNVPSVAVEIFISACMRSKPSRRCSFHTLRRFSEQTSEVEEPFSNEGNLEQTFSQQI</sequence>
<dbReference type="Proteomes" id="UP001432322">
    <property type="component" value="Unassembled WGS sequence"/>
</dbReference>
<dbReference type="EMBL" id="BTSY01000005">
    <property type="protein sequence ID" value="GMT29862.1"/>
    <property type="molecule type" value="Genomic_DNA"/>
</dbReference>
<evidence type="ECO:0000256" key="1">
    <source>
        <dbReference type="SAM" id="MobiDB-lite"/>
    </source>
</evidence>
<evidence type="ECO:0000313" key="3">
    <source>
        <dbReference type="Proteomes" id="UP001432322"/>
    </source>
</evidence>
<reference evidence="2" key="1">
    <citation type="submission" date="2023-10" db="EMBL/GenBank/DDBJ databases">
        <title>Genome assembly of Pristionchus species.</title>
        <authorList>
            <person name="Yoshida K."/>
            <person name="Sommer R.J."/>
        </authorList>
    </citation>
    <scope>NUCLEOTIDE SEQUENCE</scope>
    <source>
        <strain evidence="2">RS5133</strain>
    </source>
</reference>
<keyword evidence="3" id="KW-1185">Reference proteome</keyword>
<feature type="compositionally biased region" description="Polar residues" evidence="1">
    <location>
        <begin position="67"/>
        <end position="79"/>
    </location>
</feature>
<protein>
    <submittedName>
        <fullName evidence="2">Uncharacterized protein</fullName>
    </submittedName>
</protein>
<dbReference type="AlphaFoldDB" id="A0AAV5WJ01"/>
<name>A0AAV5WJ01_9BILA</name>
<proteinExistence type="predicted"/>
<feature type="non-terminal residue" evidence="2">
    <location>
        <position position="1"/>
    </location>
</feature>
<feature type="region of interest" description="Disordered" evidence="1">
    <location>
        <begin position="56"/>
        <end position="79"/>
    </location>
</feature>
<comment type="caution">
    <text evidence="2">The sequence shown here is derived from an EMBL/GenBank/DDBJ whole genome shotgun (WGS) entry which is preliminary data.</text>
</comment>